<keyword evidence="4" id="KW-1185">Reference proteome</keyword>
<evidence type="ECO:0000313" key="3">
    <source>
        <dbReference type="EMBL" id="KAK5970698.1"/>
    </source>
</evidence>
<keyword evidence="2" id="KW-0472">Membrane</keyword>
<dbReference type="Proteomes" id="UP001331761">
    <property type="component" value="Unassembled WGS sequence"/>
</dbReference>
<accession>A0AAN8IHP2</accession>
<protein>
    <submittedName>
        <fullName evidence="3">Uncharacterized protein</fullName>
    </submittedName>
</protein>
<reference evidence="3 4" key="1">
    <citation type="submission" date="2019-10" db="EMBL/GenBank/DDBJ databases">
        <title>Assembly and Annotation for the nematode Trichostrongylus colubriformis.</title>
        <authorList>
            <person name="Martin J."/>
        </authorList>
    </citation>
    <scope>NUCLEOTIDE SEQUENCE [LARGE SCALE GENOMIC DNA]</scope>
    <source>
        <strain evidence="3">G859</strain>
        <tissue evidence="3">Whole worm</tissue>
    </source>
</reference>
<feature type="transmembrane region" description="Helical" evidence="2">
    <location>
        <begin position="26"/>
        <end position="47"/>
    </location>
</feature>
<evidence type="ECO:0000256" key="1">
    <source>
        <dbReference type="SAM" id="MobiDB-lite"/>
    </source>
</evidence>
<feature type="non-terminal residue" evidence="3">
    <location>
        <position position="111"/>
    </location>
</feature>
<dbReference type="EMBL" id="WIXE01018701">
    <property type="protein sequence ID" value="KAK5970698.1"/>
    <property type="molecule type" value="Genomic_DNA"/>
</dbReference>
<keyword evidence="2" id="KW-0812">Transmembrane</keyword>
<gene>
    <name evidence="3" type="ORF">GCK32_013669</name>
</gene>
<feature type="region of interest" description="Disordered" evidence="1">
    <location>
        <begin position="69"/>
        <end position="111"/>
    </location>
</feature>
<feature type="compositionally biased region" description="Basic and acidic residues" evidence="1">
    <location>
        <begin position="80"/>
        <end position="98"/>
    </location>
</feature>
<comment type="caution">
    <text evidence="3">The sequence shown here is derived from an EMBL/GenBank/DDBJ whole genome shotgun (WGS) entry which is preliminary data.</text>
</comment>
<proteinExistence type="predicted"/>
<name>A0AAN8IHP2_TRICO</name>
<sequence>MDNLDGLAKDGLSYRSATFTMTVVEMFYTCMCILWIVLIIVILVNNFRAYPISRKRKMKEYELLHVEDGSRTKSPRGHMSYKDSKSFSSDRDEWESKTKSSSKSSKSKKAK</sequence>
<dbReference type="AlphaFoldDB" id="A0AAN8IHP2"/>
<keyword evidence="2" id="KW-1133">Transmembrane helix</keyword>
<evidence type="ECO:0000256" key="2">
    <source>
        <dbReference type="SAM" id="Phobius"/>
    </source>
</evidence>
<evidence type="ECO:0000313" key="4">
    <source>
        <dbReference type="Proteomes" id="UP001331761"/>
    </source>
</evidence>
<organism evidence="3 4">
    <name type="scientific">Trichostrongylus colubriformis</name>
    <name type="common">Black scour worm</name>
    <dbReference type="NCBI Taxonomy" id="6319"/>
    <lineage>
        <taxon>Eukaryota</taxon>
        <taxon>Metazoa</taxon>
        <taxon>Ecdysozoa</taxon>
        <taxon>Nematoda</taxon>
        <taxon>Chromadorea</taxon>
        <taxon>Rhabditida</taxon>
        <taxon>Rhabditina</taxon>
        <taxon>Rhabditomorpha</taxon>
        <taxon>Strongyloidea</taxon>
        <taxon>Trichostrongylidae</taxon>
        <taxon>Trichostrongylus</taxon>
    </lineage>
</organism>